<comment type="caution">
    <text evidence="1">The sequence shown here is derived from an EMBL/GenBank/DDBJ whole genome shotgun (WGS) entry which is preliminary data.</text>
</comment>
<proteinExistence type="predicted"/>
<sequence>MPLILSFSVIFPLLLLSASVWSIHSTTDRRELHEPTVQPLRSIIRGFGSRRHPIKYAVGGSTSEELSNYPGIIVVVQATEQREQWLVIWTCRVQIRWLYYLAILFRLLQRCRGDLLRFGSYTLTLLRAKRRWVVWEQLKNFASLAPARPVQFRGGGPG</sequence>
<dbReference type="EMBL" id="MU795156">
    <property type="protein sequence ID" value="KAJ3809467.1"/>
    <property type="molecule type" value="Genomic_DNA"/>
</dbReference>
<protein>
    <submittedName>
        <fullName evidence="1">Uncharacterized protein</fullName>
    </submittedName>
</protein>
<evidence type="ECO:0000313" key="1">
    <source>
        <dbReference type="EMBL" id="KAJ3809467.1"/>
    </source>
</evidence>
<dbReference type="Proteomes" id="UP001163835">
    <property type="component" value="Unassembled WGS sequence"/>
</dbReference>
<gene>
    <name evidence="1" type="ORF">F5876DRAFT_66435</name>
</gene>
<name>A0ACC1TY11_9AGAR</name>
<evidence type="ECO:0000313" key="2">
    <source>
        <dbReference type="Proteomes" id="UP001163835"/>
    </source>
</evidence>
<keyword evidence="2" id="KW-1185">Reference proteome</keyword>
<accession>A0ACC1TY11</accession>
<organism evidence="1 2">
    <name type="scientific">Lentinula aff. lateritia</name>
    <dbReference type="NCBI Taxonomy" id="2804960"/>
    <lineage>
        <taxon>Eukaryota</taxon>
        <taxon>Fungi</taxon>
        <taxon>Dikarya</taxon>
        <taxon>Basidiomycota</taxon>
        <taxon>Agaricomycotina</taxon>
        <taxon>Agaricomycetes</taxon>
        <taxon>Agaricomycetidae</taxon>
        <taxon>Agaricales</taxon>
        <taxon>Marasmiineae</taxon>
        <taxon>Omphalotaceae</taxon>
        <taxon>Lentinula</taxon>
    </lineage>
</organism>
<reference evidence="1" key="1">
    <citation type="submission" date="2022-09" db="EMBL/GenBank/DDBJ databases">
        <title>A Global Phylogenomic Analysis of the Shiitake Genus Lentinula.</title>
        <authorList>
            <consortium name="DOE Joint Genome Institute"/>
            <person name="Sierra-Patev S."/>
            <person name="Min B."/>
            <person name="Naranjo-Ortiz M."/>
            <person name="Looney B."/>
            <person name="Konkel Z."/>
            <person name="Slot J.C."/>
            <person name="Sakamoto Y."/>
            <person name="Steenwyk J.L."/>
            <person name="Rokas A."/>
            <person name="Carro J."/>
            <person name="Camarero S."/>
            <person name="Ferreira P."/>
            <person name="Molpeceres G."/>
            <person name="Ruiz-Duenas F.J."/>
            <person name="Serrano A."/>
            <person name="Henrissat B."/>
            <person name="Drula E."/>
            <person name="Hughes K.W."/>
            <person name="Mata J.L."/>
            <person name="Ishikawa N.K."/>
            <person name="Vargas-Isla R."/>
            <person name="Ushijima S."/>
            <person name="Smith C.A."/>
            <person name="Ahrendt S."/>
            <person name="Andreopoulos W."/>
            <person name="He G."/>
            <person name="Labutti K."/>
            <person name="Lipzen A."/>
            <person name="Ng V."/>
            <person name="Riley R."/>
            <person name="Sandor L."/>
            <person name="Barry K."/>
            <person name="Martinez A.T."/>
            <person name="Xiao Y."/>
            <person name="Gibbons J.G."/>
            <person name="Terashima K."/>
            <person name="Grigoriev I.V."/>
            <person name="Hibbett D.S."/>
        </authorList>
    </citation>
    <scope>NUCLEOTIDE SEQUENCE</scope>
    <source>
        <strain evidence="1">TMI1499</strain>
    </source>
</reference>